<proteinExistence type="predicted"/>
<dbReference type="InterPro" id="IPR050904">
    <property type="entry name" value="Adhesion/Biosynth-related"/>
</dbReference>
<feature type="compositionally biased region" description="Low complexity" evidence="1">
    <location>
        <begin position="374"/>
        <end position="398"/>
    </location>
</feature>
<reference evidence="4 5" key="1">
    <citation type="submission" date="2018-11" db="EMBL/GenBank/DDBJ databases">
        <title>Genome sequence of Saitozyma podzolica DSM 27192.</title>
        <authorList>
            <person name="Aliyu H."/>
            <person name="Gorte O."/>
            <person name="Ochsenreither K."/>
        </authorList>
    </citation>
    <scope>NUCLEOTIDE SEQUENCE [LARGE SCALE GENOMIC DNA]</scope>
    <source>
        <strain evidence="4 5">DSM 27192</strain>
    </source>
</reference>
<keyword evidence="2" id="KW-0732">Signal</keyword>
<accession>A0A427YC54</accession>
<evidence type="ECO:0000256" key="1">
    <source>
        <dbReference type="SAM" id="MobiDB-lite"/>
    </source>
</evidence>
<dbReference type="SMART" id="SM00554">
    <property type="entry name" value="FAS1"/>
    <property type="match status" value="1"/>
</dbReference>
<dbReference type="AlphaFoldDB" id="A0A427YC54"/>
<dbReference type="InterPro" id="IPR036378">
    <property type="entry name" value="FAS1_dom_sf"/>
</dbReference>
<dbReference type="Gene3D" id="2.30.180.10">
    <property type="entry name" value="FAS1 domain"/>
    <property type="match status" value="2"/>
</dbReference>
<dbReference type="GO" id="GO:0000329">
    <property type="term" value="C:fungal-type vacuole membrane"/>
    <property type="evidence" value="ECO:0007669"/>
    <property type="project" value="TreeGrafter"/>
</dbReference>
<sequence length="424" mass="43427">MYLFPLLLSSLLPFLSGTVAQDDNIECSDSSLQTYLVSLIDVLYANGLTIYEDLLAEIVQADSGYDLLSSFESATSLTLLVPTDAAFQTAGIWSPFADQGETDLANLVAYHTLSGGWNYSSFPGSPSHGVASTMLGMASYANDTTSGSEAMQAMILMQGEGGTIVENSIYGNATTWGNPLDLSGTGLNNLVILPINTVIGFPVNLSAAVTMPTTTRSTHGLTKLTTAFDAVSSNGAAALDGVTSKGFTIFAPVDDAWTGEASTQANDSKVAPTMLGNHYTTSYSLYSAGWSSGSFPNLTVVSGQTLSITSNSSGAYIHMGTQSALILRSDITLENGVMHIIDAVLLAEDVSSSAPTTIATTNSGSATGAGTGTGAAQADATSTRSSYGSSSNGASSGASRVVAGKGAVTAMTMTLLATVIMVIQ</sequence>
<evidence type="ECO:0000313" key="4">
    <source>
        <dbReference type="EMBL" id="RSH88668.1"/>
    </source>
</evidence>
<comment type="caution">
    <text evidence="4">The sequence shown here is derived from an EMBL/GenBank/DDBJ whole genome shotgun (WGS) entry which is preliminary data.</text>
</comment>
<dbReference type="OrthoDB" id="286301at2759"/>
<dbReference type="GO" id="GO:0005615">
    <property type="term" value="C:extracellular space"/>
    <property type="evidence" value="ECO:0007669"/>
    <property type="project" value="TreeGrafter"/>
</dbReference>
<protein>
    <recommendedName>
        <fullName evidence="3">FAS1 domain-containing protein</fullName>
    </recommendedName>
</protein>
<evidence type="ECO:0000256" key="2">
    <source>
        <dbReference type="SAM" id="SignalP"/>
    </source>
</evidence>
<dbReference type="Pfam" id="PF02469">
    <property type="entry name" value="Fasciclin"/>
    <property type="match status" value="1"/>
</dbReference>
<dbReference type="GO" id="GO:0016236">
    <property type="term" value="P:macroautophagy"/>
    <property type="evidence" value="ECO:0007669"/>
    <property type="project" value="TreeGrafter"/>
</dbReference>
<organism evidence="4 5">
    <name type="scientific">Saitozyma podzolica</name>
    <dbReference type="NCBI Taxonomy" id="1890683"/>
    <lineage>
        <taxon>Eukaryota</taxon>
        <taxon>Fungi</taxon>
        <taxon>Dikarya</taxon>
        <taxon>Basidiomycota</taxon>
        <taxon>Agaricomycotina</taxon>
        <taxon>Tremellomycetes</taxon>
        <taxon>Tremellales</taxon>
        <taxon>Trimorphomycetaceae</taxon>
        <taxon>Saitozyma</taxon>
    </lineage>
</organism>
<evidence type="ECO:0000313" key="5">
    <source>
        <dbReference type="Proteomes" id="UP000279259"/>
    </source>
</evidence>
<dbReference type="SUPFAM" id="SSF82153">
    <property type="entry name" value="FAS1 domain"/>
    <property type="match status" value="2"/>
</dbReference>
<dbReference type="InterPro" id="IPR000782">
    <property type="entry name" value="FAS1_domain"/>
</dbReference>
<dbReference type="EMBL" id="RSCD01000016">
    <property type="protein sequence ID" value="RSH88668.1"/>
    <property type="molecule type" value="Genomic_DNA"/>
</dbReference>
<feature type="domain" description="FAS1" evidence="3">
    <location>
        <begin position="208"/>
        <end position="345"/>
    </location>
</feature>
<name>A0A427YC54_9TREE</name>
<feature type="chain" id="PRO_5019465851" description="FAS1 domain-containing protein" evidence="2">
    <location>
        <begin position="21"/>
        <end position="424"/>
    </location>
</feature>
<keyword evidence="5" id="KW-1185">Reference proteome</keyword>
<dbReference type="Proteomes" id="UP000279259">
    <property type="component" value="Unassembled WGS sequence"/>
</dbReference>
<gene>
    <name evidence="4" type="ORF">EHS25_002895</name>
</gene>
<dbReference type="PANTHER" id="PTHR10900">
    <property type="entry name" value="PERIOSTIN-RELATED"/>
    <property type="match status" value="1"/>
</dbReference>
<feature type="signal peptide" evidence="2">
    <location>
        <begin position="1"/>
        <end position="20"/>
    </location>
</feature>
<dbReference type="PROSITE" id="PS50213">
    <property type="entry name" value="FAS1"/>
    <property type="match status" value="1"/>
</dbReference>
<feature type="region of interest" description="Disordered" evidence="1">
    <location>
        <begin position="358"/>
        <end position="398"/>
    </location>
</feature>
<evidence type="ECO:0000259" key="3">
    <source>
        <dbReference type="PROSITE" id="PS50213"/>
    </source>
</evidence>
<dbReference type="PANTHER" id="PTHR10900:SF122">
    <property type="entry name" value="FAS1 DOMAIN-CONTAINING PROTEIN"/>
    <property type="match status" value="1"/>
</dbReference>